<reference evidence="12" key="1">
    <citation type="journal article" date="2019" name="Int. J. Syst. Evol. Microbiol.">
        <title>The Global Catalogue of Microorganisms (GCM) 10K type strain sequencing project: providing services to taxonomists for standard genome sequencing and annotation.</title>
        <authorList>
            <consortium name="The Broad Institute Genomics Platform"/>
            <consortium name="The Broad Institute Genome Sequencing Center for Infectious Disease"/>
            <person name="Wu L."/>
            <person name="Ma J."/>
        </authorList>
    </citation>
    <scope>NUCLEOTIDE SEQUENCE [LARGE SCALE GENOMIC DNA]</scope>
    <source>
        <strain evidence="12">JCM 17939</strain>
    </source>
</reference>
<feature type="transmembrane region" description="Helical" evidence="9">
    <location>
        <begin position="315"/>
        <end position="335"/>
    </location>
</feature>
<dbReference type="SUPFAM" id="SSF103473">
    <property type="entry name" value="MFS general substrate transporter"/>
    <property type="match status" value="1"/>
</dbReference>
<evidence type="ECO:0000259" key="10">
    <source>
        <dbReference type="PROSITE" id="PS50850"/>
    </source>
</evidence>
<sequence length="459" mass="46874">MGILDGTMVAVGIDTLTVAFDASLSAIGWVSTGYLLALTLTIPVTTWAVDRFGGRRLWLAGLLVFLGGSLASGLAWNIGSLIVFRVVQGVGAGVVDPLVLTLLARAAGPRRAARVMALMAGVLSLGPVLGPVVGGIVLEGLGWRWMFLINLPIGLVAFLGALRLAPRDPAPEPTASRLDVIGVALIAPGFTSLMLALSQAGERAAFTVWQVLAPLTVGAVLLIGYAVHALPTRRTPLLIDLRLFTRGGFAASVTVMGLTGLTMFSALFALPLYYQQAHGHGTLTAGLLVAPLGVSAAVAAPLAGRLADRFGAREIVRAGAVVAVIGALAFAGIGARTQELWPTLAALAVGAGLGLVGAATMGSLYRTLPPPLIPQGSSVLYMLNQFGASVGVAVVALIVQTAGKADVIRGLHGVYWFMTAAILIILAGTVLLPGRPGARPTAPASGHETQTADLTLPGA</sequence>
<gene>
    <name evidence="11" type="ORF">GCM10023196_041530</name>
</gene>
<evidence type="ECO:0000256" key="2">
    <source>
        <dbReference type="ARBA" id="ARBA00008537"/>
    </source>
</evidence>
<keyword evidence="6 9" id="KW-1133">Transmembrane helix</keyword>
<feature type="transmembrane region" description="Helical" evidence="9">
    <location>
        <begin position="143"/>
        <end position="166"/>
    </location>
</feature>
<dbReference type="InterPro" id="IPR036259">
    <property type="entry name" value="MFS_trans_sf"/>
</dbReference>
<evidence type="ECO:0000256" key="8">
    <source>
        <dbReference type="SAM" id="MobiDB-lite"/>
    </source>
</evidence>
<proteinExistence type="inferred from homology"/>
<feature type="transmembrane region" description="Helical" evidence="9">
    <location>
        <begin position="248"/>
        <end position="274"/>
    </location>
</feature>
<feature type="transmembrane region" description="Helical" evidence="9">
    <location>
        <begin position="26"/>
        <end position="45"/>
    </location>
</feature>
<dbReference type="InterPro" id="IPR011701">
    <property type="entry name" value="MFS"/>
</dbReference>
<feature type="transmembrane region" description="Helical" evidence="9">
    <location>
        <begin position="57"/>
        <end position="76"/>
    </location>
</feature>
<feature type="transmembrane region" description="Helical" evidence="9">
    <location>
        <begin position="280"/>
        <end position="303"/>
    </location>
</feature>
<name>A0ABP8UCE7_9ACTN</name>
<evidence type="ECO:0000256" key="9">
    <source>
        <dbReference type="SAM" id="Phobius"/>
    </source>
</evidence>
<dbReference type="EMBL" id="BAABHK010000005">
    <property type="protein sequence ID" value="GAA4627802.1"/>
    <property type="molecule type" value="Genomic_DNA"/>
</dbReference>
<feature type="transmembrane region" description="Helical" evidence="9">
    <location>
        <begin position="82"/>
        <end position="103"/>
    </location>
</feature>
<evidence type="ECO:0000313" key="11">
    <source>
        <dbReference type="EMBL" id="GAA4627802.1"/>
    </source>
</evidence>
<feature type="domain" description="Major facilitator superfamily (MFS) profile" evidence="10">
    <location>
        <begin position="1"/>
        <end position="439"/>
    </location>
</feature>
<evidence type="ECO:0000256" key="6">
    <source>
        <dbReference type="ARBA" id="ARBA00022989"/>
    </source>
</evidence>
<dbReference type="Gene3D" id="1.20.1250.20">
    <property type="entry name" value="MFS general substrate transporter like domains"/>
    <property type="match status" value="1"/>
</dbReference>
<dbReference type="Pfam" id="PF07690">
    <property type="entry name" value="MFS_1"/>
    <property type="match status" value="1"/>
</dbReference>
<evidence type="ECO:0000313" key="12">
    <source>
        <dbReference type="Proteomes" id="UP001501442"/>
    </source>
</evidence>
<keyword evidence="4" id="KW-1003">Cell membrane</keyword>
<dbReference type="PANTHER" id="PTHR42718">
    <property type="entry name" value="MAJOR FACILITATOR SUPERFAMILY MULTIDRUG TRANSPORTER MFSC"/>
    <property type="match status" value="1"/>
</dbReference>
<dbReference type="NCBIfam" id="TIGR00711">
    <property type="entry name" value="efflux_EmrB"/>
    <property type="match status" value="1"/>
</dbReference>
<comment type="subcellular location">
    <subcellularLocation>
        <location evidence="1">Cell membrane</location>
        <topology evidence="1">Multi-pass membrane protein</topology>
    </subcellularLocation>
</comment>
<keyword evidence="7 9" id="KW-0472">Membrane</keyword>
<evidence type="ECO:0000256" key="1">
    <source>
        <dbReference type="ARBA" id="ARBA00004651"/>
    </source>
</evidence>
<feature type="transmembrane region" description="Helical" evidence="9">
    <location>
        <begin position="178"/>
        <end position="198"/>
    </location>
</feature>
<keyword evidence="5 9" id="KW-0812">Transmembrane</keyword>
<dbReference type="InterPro" id="IPR020846">
    <property type="entry name" value="MFS_dom"/>
</dbReference>
<feature type="transmembrane region" description="Helical" evidence="9">
    <location>
        <begin position="204"/>
        <end position="227"/>
    </location>
</feature>
<evidence type="ECO:0000256" key="5">
    <source>
        <dbReference type="ARBA" id="ARBA00022692"/>
    </source>
</evidence>
<keyword evidence="12" id="KW-1185">Reference proteome</keyword>
<evidence type="ECO:0000256" key="4">
    <source>
        <dbReference type="ARBA" id="ARBA00022475"/>
    </source>
</evidence>
<dbReference type="PROSITE" id="PS50850">
    <property type="entry name" value="MFS"/>
    <property type="match status" value="1"/>
</dbReference>
<evidence type="ECO:0000256" key="7">
    <source>
        <dbReference type="ARBA" id="ARBA00023136"/>
    </source>
</evidence>
<feature type="region of interest" description="Disordered" evidence="8">
    <location>
        <begin position="437"/>
        <end position="459"/>
    </location>
</feature>
<dbReference type="Gene3D" id="1.20.1720.10">
    <property type="entry name" value="Multidrug resistance protein D"/>
    <property type="match status" value="1"/>
</dbReference>
<feature type="transmembrane region" description="Helical" evidence="9">
    <location>
        <begin position="341"/>
        <end position="367"/>
    </location>
</feature>
<feature type="transmembrane region" description="Helical" evidence="9">
    <location>
        <begin position="414"/>
        <end position="432"/>
    </location>
</feature>
<dbReference type="Proteomes" id="UP001501442">
    <property type="component" value="Unassembled WGS sequence"/>
</dbReference>
<evidence type="ECO:0000256" key="3">
    <source>
        <dbReference type="ARBA" id="ARBA00022448"/>
    </source>
</evidence>
<comment type="similarity">
    <text evidence="2">Belongs to the major facilitator superfamily. EmrB family.</text>
</comment>
<dbReference type="PANTHER" id="PTHR42718:SF9">
    <property type="entry name" value="MAJOR FACILITATOR SUPERFAMILY MULTIDRUG TRANSPORTER MFSC"/>
    <property type="match status" value="1"/>
</dbReference>
<feature type="transmembrane region" description="Helical" evidence="9">
    <location>
        <begin position="115"/>
        <end position="137"/>
    </location>
</feature>
<feature type="transmembrane region" description="Helical" evidence="9">
    <location>
        <begin position="379"/>
        <end position="402"/>
    </location>
</feature>
<protein>
    <submittedName>
        <fullName evidence="11">MDR family MFS transporter</fullName>
    </submittedName>
</protein>
<organism evidence="11 12">
    <name type="scientific">Actinoallomurus vinaceus</name>
    <dbReference type="NCBI Taxonomy" id="1080074"/>
    <lineage>
        <taxon>Bacteria</taxon>
        <taxon>Bacillati</taxon>
        <taxon>Actinomycetota</taxon>
        <taxon>Actinomycetes</taxon>
        <taxon>Streptosporangiales</taxon>
        <taxon>Thermomonosporaceae</taxon>
        <taxon>Actinoallomurus</taxon>
    </lineage>
</organism>
<accession>A0ABP8UCE7</accession>
<dbReference type="InterPro" id="IPR004638">
    <property type="entry name" value="EmrB-like"/>
</dbReference>
<keyword evidence="3" id="KW-0813">Transport</keyword>
<comment type="caution">
    <text evidence="11">The sequence shown here is derived from an EMBL/GenBank/DDBJ whole genome shotgun (WGS) entry which is preliminary data.</text>
</comment>